<dbReference type="SUPFAM" id="SSF57667">
    <property type="entry name" value="beta-beta-alpha zinc fingers"/>
    <property type="match status" value="4"/>
</dbReference>
<dbReference type="InterPro" id="IPR012934">
    <property type="entry name" value="Znf_AD"/>
</dbReference>
<reference evidence="15" key="1">
    <citation type="journal article" date="2023" name="Genome Biol. Evol.">
        <title>Long-read-based Genome Assembly of Drosophila gunungcola Reveals Fewer Chemosensory Genes in Flower-breeding Species.</title>
        <authorList>
            <person name="Negi A."/>
            <person name="Liao B.Y."/>
            <person name="Yeh S.D."/>
        </authorList>
    </citation>
    <scope>NUCLEOTIDE SEQUENCE</scope>
    <source>
        <strain evidence="15">Sukarami</strain>
    </source>
</reference>
<dbReference type="FunFam" id="3.30.160.60:FF:000671">
    <property type="entry name" value="Zinc finger protein 26"/>
    <property type="match status" value="1"/>
</dbReference>
<feature type="domain" description="C2H2-type" evidence="13">
    <location>
        <begin position="516"/>
        <end position="544"/>
    </location>
</feature>
<name>A0A9P9YFK4_9MUSC</name>
<dbReference type="Pfam" id="PF13912">
    <property type="entry name" value="zf-C2H2_6"/>
    <property type="match status" value="2"/>
</dbReference>
<dbReference type="FunFam" id="3.30.160.60:FF:001732">
    <property type="entry name" value="Zgc:162936"/>
    <property type="match status" value="1"/>
</dbReference>
<evidence type="ECO:0000313" key="16">
    <source>
        <dbReference type="Proteomes" id="UP001059596"/>
    </source>
</evidence>
<accession>A0A9P9YFK4</accession>
<evidence type="ECO:0000259" key="13">
    <source>
        <dbReference type="PROSITE" id="PS50157"/>
    </source>
</evidence>
<feature type="domain" description="C2H2-type" evidence="13">
    <location>
        <begin position="460"/>
        <end position="487"/>
    </location>
</feature>
<evidence type="ECO:0000256" key="3">
    <source>
        <dbReference type="ARBA" id="ARBA00022737"/>
    </source>
</evidence>
<comment type="subcellular location">
    <subcellularLocation>
        <location evidence="1">Nucleus</location>
    </subcellularLocation>
</comment>
<dbReference type="FunFam" id="3.30.160.60:FF:000345">
    <property type="entry name" value="Zinc finger protein Gfi-1"/>
    <property type="match status" value="1"/>
</dbReference>
<keyword evidence="4 10" id="KW-0863">Zinc-finger</keyword>
<evidence type="ECO:0000256" key="11">
    <source>
        <dbReference type="PROSITE-ProRule" id="PRU01263"/>
    </source>
</evidence>
<feature type="domain" description="ZAD" evidence="14">
    <location>
        <begin position="27"/>
        <end position="108"/>
    </location>
</feature>
<dbReference type="GO" id="GO:0045893">
    <property type="term" value="P:positive regulation of DNA-templated transcription"/>
    <property type="evidence" value="ECO:0007669"/>
    <property type="project" value="UniProtKB-ARBA"/>
</dbReference>
<dbReference type="InterPro" id="IPR050331">
    <property type="entry name" value="Zinc_finger"/>
</dbReference>
<feature type="domain" description="C2H2-type" evidence="13">
    <location>
        <begin position="432"/>
        <end position="459"/>
    </location>
</feature>
<evidence type="ECO:0000256" key="10">
    <source>
        <dbReference type="PROSITE-ProRule" id="PRU00042"/>
    </source>
</evidence>
<dbReference type="SMART" id="SM00868">
    <property type="entry name" value="zf-AD"/>
    <property type="match status" value="1"/>
</dbReference>
<feature type="domain" description="C2H2-type" evidence="13">
    <location>
        <begin position="404"/>
        <end position="431"/>
    </location>
</feature>
<feature type="domain" description="C2H2-type" evidence="13">
    <location>
        <begin position="545"/>
        <end position="572"/>
    </location>
</feature>
<feature type="binding site" evidence="11">
    <location>
        <position position="32"/>
    </location>
    <ligand>
        <name>Zn(2+)</name>
        <dbReference type="ChEBI" id="CHEBI:29105"/>
    </ligand>
</feature>
<dbReference type="InterPro" id="IPR013087">
    <property type="entry name" value="Znf_C2H2_type"/>
</dbReference>
<keyword evidence="8" id="KW-0804">Transcription</keyword>
<keyword evidence="9" id="KW-0539">Nucleus</keyword>
<dbReference type="AlphaFoldDB" id="A0A9P9YFK4"/>
<protein>
    <submittedName>
        <fullName evidence="15">Uncharacterized protein</fullName>
    </submittedName>
</protein>
<dbReference type="InterPro" id="IPR036236">
    <property type="entry name" value="Znf_C2H2_sf"/>
</dbReference>
<evidence type="ECO:0000313" key="15">
    <source>
        <dbReference type="EMBL" id="KAI8036056.1"/>
    </source>
</evidence>
<feature type="domain" description="C2H2-type" evidence="13">
    <location>
        <begin position="488"/>
        <end position="515"/>
    </location>
</feature>
<sequence>MTTMSLDDSMELLDSPLPSRLQTPMDALCRVCHISSPLCLPLFKPLDNLISGRLTTLANILKFCTGLEVLETELFLPHHICPRCVEKLWLAVDFKRRVHQMDKLLRQSHLEFCRNQRNNEPKTKAGMSPQIKEDFIFDLDDQEMADDPQQELKNQEEPSPNEEENLNLEADQEMELILQEERLDLELEAQEAIAEMEQHHTIEVLRLGGKTKKVQPAKIPNPLLKCAVGRKQLSSNRTLKSHLRLHCPQSVGETLQIQPLLQGKAGEDLYEIVDVPEQSVVKALSTNRRRANYPNPALQCPVCGKQLSTNRNFKNHVKLHGPFNNGQENSPQESQLQAKAGDDLYQIVEEPEEQPLAMQKPLASRSRQGKPHNPLLQCQICDKQLSTNNSFKYHMQLHGTATPYACKICGKSFKTRNAHDGHVTLHDVNNPNRCPTCSKVYRQASSLRTHLLIHSGIKPFECTVCGKRLTQKSGYKKHMLTHTGEKPHGCDICGRSFRYSSNLIAHKRCHSQEKPHHCQVCQKRSFGSRSELNRHMLVHSSDRPFGCDECGKSFKRQVSLGIHLQSHKEGTKRKKDDRNMHPDSHEET</sequence>
<feature type="binding site" evidence="11">
    <location>
        <position position="29"/>
    </location>
    <ligand>
        <name>Zn(2+)</name>
        <dbReference type="ChEBI" id="CHEBI:29105"/>
    </ligand>
</feature>
<comment type="caution">
    <text evidence="15">The sequence shown here is derived from an EMBL/GenBank/DDBJ whole genome shotgun (WGS) entry which is preliminary data.</text>
</comment>
<evidence type="ECO:0000256" key="7">
    <source>
        <dbReference type="ARBA" id="ARBA00023125"/>
    </source>
</evidence>
<keyword evidence="3" id="KW-0677">Repeat</keyword>
<organism evidence="15 16">
    <name type="scientific">Drosophila gunungcola</name>
    <name type="common">fruit fly</name>
    <dbReference type="NCBI Taxonomy" id="103775"/>
    <lineage>
        <taxon>Eukaryota</taxon>
        <taxon>Metazoa</taxon>
        <taxon>Ecdysozoa</taxon>
        <taxon>Arthropoda</taxon>
        <taxon>Hexapoda</taxon>
        <taxon>Insecta</taxon>
        <taxon>Pterygota</taxon>
        <taxon>Neoptera</taxon>
        <taxon>Endopterygota</taxon>
        <taxon>Diptera</taxon>
        <taxon>Brachycera</taxon>
        <taxon>Muscomorpha</taxon>
        <taxon>Ephydroidea</taxon>
        <taxon>Drosophilidae</taxon>
        <taxon>Drosophila</taxon>
        <taxon>Sophophora</taxon>
    </lineage>
</organism>
<dbReference type="Pfam" id="PF00096">
    <property type="entry name" value="zf-C2H2"/>
    <property type="match status" value="4"/>
</dbReference>
<evidence type="ECO:0000256" key="2">
    <source>
        <dbReference type="ARBA" id="ARBA00022723"/>
    </source>
</evidence>
<dbReference type="GO" id="GO:0008270">
    <property type="term" value="F:zinc ion binding"/>
    <property type="evidence" value="ECO:0007669"/>
    <property type="project" value="UniProtKB-UniRule"/>
</dbReference>
<feature type="binding site" evidence="11">
    <location>
        <position position="84"/>
    </location>
    <ligand>
        <name>Zn(2+)</name>
        <dbReference type="ChEBI" id="CHEBI:29105"/>
    </ligand>
</feature>
<dbReference type="PROSITE" id="PS51915">
    <property type="entry name" value="ZAD"/>
    <property type="match status" value="1"/>
</dbReference>
<keyword evidence="5 11" id="KW-0862">Zinc</keyword>
<dbReference type="GO" id="GO:0005634">
    <property type="term" value="C:nucleus"/>
    <property type="evidence" value="ECO:0007669"/>
    <property type="project" value="UniProtKB-SubCell"/>
</dbReference>
<evidence type="ECO:0000256" key="8">
    <source>
        <dbReference type="ARBA" id="ARBA00023163"/>
    </source>
</evidence>
<proteinExistence type="predicted"/>
<evidence type="ECO:0000259" key="14">
    <source>
        <dbReference type="PROSITE" id="PS51915"/>
    </source>
</evidence>
<gene>
    <name evidence="15" type="ORF">M5D96_011150</name>
</gene>
<dbReference type="OrthoDB" id="6077919at2759"/>
<dbReference type="EMBL" id="JAMKOV010000024">
    <property type="protein sequence ID" value="KAI8036056.1"/>
    <property type="molecule type" value="Genomic_DNA"/>
</dbReference>
<evidence type="ECO:0000256" key="6">
    <source>
        <dbReference type="ARBA" id="ARBA00023015"/>
    </source>
</evidence>
<dbReference type="PANTHER" id="PTHR16515:SF49">
    <property type="entry name" value="GASTRULA ZINC FINGER PROTEIN XLCGF49.1-LIKE-RELATED"/>
    <property type="match status" value="1"/>
</dbReference>
<keyword evidence="7" id="KW-0238">DNA-binding</keyword>
<evidence type="ECO:0000256" key="12">
    <source>
        <dbReference type="SAM" id="MobiDB-lite"/>
    </source>
</evidence>
<feature type="compositionally biased region" description="Basic and acidic residues" evidence="12">
    <location>
        <begin position="566"/>
        <end position="588"/>
    </location>
</feature>
<dbReference type="SUPFAM" id="SSF57716">
    <property type="entry name" value="Glucocorticoid receptor-like (DNA-binding domain)"/>
    <property type="match status" value="1"/>
</dbReference>
<keyword evidence="6" id="KW-0805">Transcription regulation</keyword>
<dbReference type="PROSITE" id="PS50157">
    <property type="entry name" value="ZINC_FINGER_C2H2_2"/>
    <property type="match status" value="8"/>
</dbReference>
<keyword evidence="16" id="KW-1185">Reference proteome</keyword>
<feature type="binding site" evidence="11">
    <location>
        <position position="81"/>
    </location>
    <ligand>
        <name>Zn(2+)</name>
        <dbReference type="ChEBI" id="CHEBI:29105"/>
    </ligand>
</feature>
<feature type="region of interest" description="Disordered" evidence="12">
    <location>
        <begin position="145"/>
        <end position="164"/>
    </location>
</feature>
<dbReference type="Pfam" id="PF07776">
    <property type="entry name" value="zf-AD"/>
    <property type="match status" value="1"/>
</dbReference>
<dbReference type="Proteomes" id="UP001059596">
    <property type="component" value="Unassembled WGS sequence"/>
</dbReference>
<dbReference type="PANTHER" id="PTHR16515">
    <property type="entry name" value="PR DOMAIN ZINC FINGER PROTEIN"/>
    <property type="match status" value="1"/>
</dbReference>
<dbReference type="PROSITE" id="PS00028">
    <property type="entry name" value="ZINC_FINGER_C2H2_1"/>
    <property type="match status" value="7"/>
</dbReference>
<dbReference type="Gene3D" id="3.30.160.60">
    <property type="entry name" value="Classic Zinc Finger"/>
    <property type="match status" value="7"/>
</dbReference>
<dbReference type="GO" id="GO:0005694">
    <property type="term" value="C:chromosome"/>
    <property type="evidence" value="ECO:0007669"/>
    <property type="project" value="UniProtKB-ARBA"/>
</dbReference>
<feature type="region of interest" description="Disordered" evidence="12">
    <location>
        <begin position="562"/>
        <end position="588"/>
    </location>
</feature>
<dbReference type="SMART" id="SM00355">
    <property type="entry name" value="ZnF_C2H2"/>
    <property type="match status" value="9"/>
</dbReference>
<dbReference type="FunFam" id="3.30.160.60:FF:004171">
    <property type="entry name" value="LD39664p"/>
    <property type="match status" value="1"/>
</dbReference>
<evidence type="ECO:0000256" key="1">
    <source>
        <dbReference type="ARBA" id="ARBA00004123"/>
    </source>
</evidence>
<evidence type="ECO:0000256" key="5">
    <source>
        <dbReference type="ARBA" id="ARBA00022833"/>
    </source>
</evidence>
<feature type="domain" description="C2H2-type" evidence="13">
    <location>
        <begin position="376"/>
        <end position="403"/>
    </location>
</feature>
<keyword evidence="2 11" id="KW-0479">Metal-binding</keyword>
<evidence type="ECO:0000256" key="4">
    <source>
        <dbReference type="ARBA" id="ARBA00022771"/>
    </source>
</evidence>
<evidence type="ECO:0000256" key="9">
    <source>
        <dbReference type="ARBA" id="ARBA00023242"/>
    </source>
</evidence>
<feature type="domain" description="C2H2-type" evidence="13">
    <location>
        <begin position="298"/>
        <end position="320"/>
    </location>
</feature>
<dbReference type="GO" id="GO:0043565">
    <property type="term" value="F:sequence-specific DNA binding"/>
    <property type="evidence" value="ECO:0007669"/>
    <property type="project" value="UniProtKB-ARBA"/>
</dbReference>